<evidence type="ECO:0000256" key="11">
    <source>
        <dbReference type="ARBA" id="ARBA00023170"/>
    </source>
</evidence>
<keyword evidence="7 14" id="KW-1133">Transmembrane helix</keyword>
<keyword evidence="3 14" id="KW-0812">Transmembrane</keyword>
<dbReference type="InterPro" id="IPR013098">
    <property type="entry name" value="Ig_I-set"/>
</dbReference>
<evidence type="ECO:0000256" key="9">
    <source>
        <dbReference type="ARBA" id="ARBA00023136"/>
    </source>
</evidence>
<feature type="domain" description="Ig-like" evidence="16">
    <location>
        <begin position="206"/>
        <end position="274"/>
    </location>
</feature>
<protein>
    <submittedName>
        <fullName evidence="17">Uncharacterized protein</fullName>
    </submittedName>
</protein>
<evidence type="ECO:0000256" key="14">
    <source>
        <dbReference type="SAM" id="Phobius"/>
    </source>
</evidence>
<dbReference type="Proteomes" id="UP000694892">
    <property type="component" value="Chromosome 2L"/>
</dbReference>
<name>A0A974DPP7_XENLA</name>
<dbReference type="AlphaFoldDB" id="A0A974DPP7"/>
<dbReference type="InterPro" id="IPR015621">
    <property type="entry name" value="IL-1_rcpt_fam"/>
</dbReference>
<dbReference type="SMART" id="SM00409">
    <property type="entry name" value="IG"/>
    <property type="match status" value="3"/>
</dbReference>
<evidence type="ECO:0000256" key="2">
    <source>
        <dbReference type="ARBA" id="ARBA00009752"/>
    </source>
</evidence>
<gene>
    <name evidence="17" type="ORF">XELAEV_18012945mg</name>
</gene>
<dbReference type="OMA" id="QWYKECH"/>
<dbReference type="FunFam" id="3.40.50.10140:FF:000002">
    <property type="entry name" value="Interleukin 1 receptor accessory protein"/>
    <property type="match status" value="1"/>
</dbReference>
<sequence>MISGLQSEHQLETVCCLQPASRELIIRRSTTRDSTAAERSVSLLHTVTERNNSFLVSCSGLSAKSQLREKLCFFSGCSVQRKEGLSSTNEGLRVELSKEGLSLRKRDSWEPIRLPCCGNINDSSNITWFKNGSHIPFNSDPQSRIHQNRNVLWFFPASLEDAGWYTCVLGDVTYCTRLIVFENEKGLCYNRSTLFSNRQPSGATKIICPYVWDYVDISKAQIKWLKECQPLQNDKYYALADALTIQNAVKQDEGLYTCVVQFEYSGTEYSLTRTMDVNITVAAASHVPFMRNPRNTIEKVELGSAISLRCEVIYGDKNFMWTYNDSAVDEVYDSVKTGYFNSSMTEDREPMVYRYLNFSEIKEEHYNKKFYCEILDTMTKAYVMLQRPDPNLQPFLIAFFVSLIFVIINIVIAIKIFKTDIVLWYRSSCFAGKNKKDGKLYDAYIMYPKSLSETTSKPIDVFVLKVLPEVLEKQFSYRLFIFGRDVLPGEAVSDVVDEAISQSRRLVIVLGSTQSKNYLKDDFEQQIAMYDALIRNKIKVILVELEKGMEYSNMPESIQYIKQMQGAIRWKGDFMQSNTKFWKHMRYYMPRAAALRHQNSE</sequence>
<proteinExistence type="inferred from homology"/>
<keyword evidence="10" id="KW-1015">Disulfide bond</keyword>
<evidence type="ECO:0000256" key="3">
    <source>
        <dbReference type="ARBA" id="ARBA00022692"/>
    </source>
</evidence>
<dbReference type="SUPFAM" id="SSF48726">
    <property type="entry name" value="Immunoglobulin"/>
    <property type="match status" value="2"/>
</dbReference>
<dbReference type="PROSITE" id="PS50104">
    <property type="entry name" value="TIR"/>
    <property type="match status" value="1"/>
</dbReference>
<evidence type="ECO:0000256" key="5">
    <source>
        <dbReference type="ARBA" id="ARBA00022737"/>
    </source>
</evidence>
<dbReference type="SMART" id="SM00408">
    <property type="entry name" value="IGc2"/>
    <property type="match status" value="2"/>
</dbReference>
<evidence type="ECO:0000256" key="13">
    <source>
        <dbReference type="ARBA" id="ARBA00023319"/>
    </source>
</evidence>
<keyword evidence="4" id="KW-0732">Signal</keyword>
<dbReference type="Pfam" id="PF01582">
    <property type="entry name" value="TIR"/>
    <property type="match status" value="1"/>
</dbReference>
<evidence type="ECO:0000256" key="12">
    <source>
        <dbReference type="ARBA" id="ARBA00023180"/>
    </source>
</evidence>
<dbReference type="PRINTS" id="PR01537">
    <property type="entry name" value="INTRLKN1R1F"/>
</dbReference>
<comment type="subcellular location">
    <subcellularLocation>
        <location evidence="1">Membrane</location>
        <topology evidence="1">Single-pass type I membrane protein</topology>
    </subcellularLocation>
</comment>
<evidence type="ECO:0000256" key="8">
    <source>
        <dbReference type="ARBA" id="ARBA00023027"/>
    </source>
</evidence>
<evidence type="ECO:0000256" key="1">
    <source>
        <dbReference type="ARBA" id="ARBA00004479"/>
    </source>
</evidence>
<comment type="similarity">
    <text evidence="2">Belongs to the interleukin-1 receptor family.</text>
</comment>
<keyword evidence="5" id="KW-0677">Repeat</keyword>
<evidence type="ECO:0000256" key="7">
    <source>
        <dbReference type="ARBA" id="ARBA00022989"/>
    </source>
</evidence>
<feature type="transmembrane region" description="Helical" evidence="14">
    <location>
        <begin position="395"/>
        <end position="417"/>
    </location>
</feature>
<dbReference type="SUPFAM" id="SSF52200">
    <property type="entry name" value="Toll/Interleukin receptor TIR domain"/>
    <property type="match status" value="1"/>
</dbReference>
<dbReference type="EMBL" id="CM004468">
    <property type="protein sequence ID" value="OCT95260.1"/>
    <property type="molecule type" value="Genomic_DNA"/>
</dbReference>
<dbReference type="Gene3D" id="3.40.50.10140">
    <property type="entry name" value="Toll/interleukin-1 receptor homology (TIR) domain"/>
    <property type="match status" value="1"/>
</dbReference>
<keyword evidence="6" id="KW-0378">Hydrolase</keyword>
<dbReference type="InterPro" id="IPR007110">
    <property type="entry name" value="Ig-like_dom"/>
</dbReference>
<feature type="domain" description="TIR" evidence="15">
    <location>
        <begin position="439"/>
        <end position="589"/>
    </location>
</feature>
<keyword evidence="11" id="KW-0675">Receptor</keyword>
<dbReference type="InterPro" id="IPR004074">
    <property type="entry name" value="IL-1_rcpt_I/II-typ"/>
</dbReference>
<dbReference type="Gene3D" id="2.60.40.10">
    <property type="entry name" value="Immunoglobulins"/>
    <property type="match status" value="3"/>
</dbReference>
<dbReference type="GO" id="GO:0016020">
    <property type="term" value="C:membrane"/>
    <property type="evidence" value="ECO:0007669"/>
    <property type="project" value="UniProtKB-SubCell"/>
</dbReference>
<keyword evidence="9 14" id="KW-0472">Membrane</keyword>
<evidence type="ECO:0000256" key="10">
    <source>
        <dbReference type="ARBA" id="ARBA00023157"/>
    </source>
</evidence>
<evidence type="ECO:0000259" key="16">
    <source>
        <dbReference type="PROSITE" id="PS50835"/>
    </source>
</evidence>
<keyword evidence="12" id="KW-0325">Glycoprotein</keyword>
<dbReference type="Pfam" id="PF07679">
    <property type="entry name" value="I-set"/>
    <property type="match status" value="1"/>
</dbReference>
<dbReference type="InterPro" id="IPR000157">
    <property type="entry name" value="TIR_dom"/>
</dbReference>
<accession>A0A974DPP7</accession>
<evidence type="ECO:0000256" key="6">
    <source>
        <dbReference type="ARBA" id="ARBA00022801"/>
    </source>
</evidence>
<dbReference type="PANTHER" id="PTHR11890">
    <property type="entry name" value="INTERLEUKIN-1 RECEPTOR FAMILY MEMBER"/>
    <property type="match status" value="1"/>
</dbReference>
<keyword evidence="13" id="KW-0393">Immunoglobulin domain</keyword>
<feature type="domain" description="Ig-like" evidence="16">
    <location>
        <begin position="293"/>
        <end position="374"/>
    </location>
</feature>
<organism evidence="17 18">
    <name type="scientific">Xenopus laevis</name>
    <name type="common">African clawed frog</name>
    <dbReference type="NCBI Taxonomy" id="8355"/>
    <lineage>
        <taxon>Eukaryota</taxon>
        <taxon>Metazoa</taxon>
        <taxon>Chordata</taxon>
        <taxon>Craniata</taxon>
        <taxon>Vertebrata</taxon>
        <taxon>Euteleostomi</taxon>
        <taxon>Amphibia</taxon>
        <taxon>Batrachia</taxon>
        <taxon>Anura</taxon>
        <taxon>Pipoidea</taxon>
        <taxon>Pipidae</taxon>
        <taxon>Xenopodinae</taxon>
        <taxon>Xenopus</taxon>
        <taxon>Xenopus</taxon>
    </lineage>
</organism>
<evidence type="ECO:0000313" key="18">
    <source>
        <dbReference type="Proteomes" id="UP000694892"/>
    </source>
</evidence>
<dbReference type="PANTHER" id="PTHR11890:SF26">
    <property type="entry name" value="INTERLEUKIN-1 RECEPTOR TYPE 1"/>
    <property type="match status" value="1"/>
</dbReference>
<dbReference type="FunFam" id="2.60.40.10:FF:000188">
    <property type="entry name" value="Interleukin-1 receptor accessory protein-like 1"/>
    <property type="match status" value="1"/>
</dbReference>
<evidence type="ECO:0000259" key="15">
    <source>
        <dbReference type="PROSITE" id="PS50104"/>
    </source>
</evidence>
<dbReference type="SMART" id="SM00255">
    <property type="entry name" value="TIR"/>
    <property type="match status" value="1"/>
</dbReference>
<dbReference type="PROSITE" id="PS50835">
    <property type="entry name" value="IG_LIKE"/>
    <property type="match status" value="3"/>
</dbReference>
<dbReference type="InterPro" id="IPR003599">
    <property type="entry name" value="Ig_sub"/>
</dbReference>
<evidence type="ECO:0000313" key="17">
    <source>
        <dbReference type="EMBL" id="OCT95260.1"/>
    </source>
</evidence>
<dbReference type="GO" id="GO:0016787">
    <property type="term" value="F:hydrolase activity"/>
    <property type="evidence" value="ECO:0007669"/>
    <property type="project" value="UniProtKB-KW"/>
</dbReference>
<keyword evidence="8" id="KW-0520">NAD</keyword>
<dbReference type="InterPro" id="IPR013783">
    <property type="entry name" value="Ig-like_fold"/>
</dbReference>
<dbReference type="InterPro" id="IPR035897">
    <property type="entry name" value="Toll_tir_struct_dom_sf"/>
</dbReference>
<dbReference type="PRINTS" id="PR01536">
    <property type="entry name" value="INTRLKN1R12F"/>
</dbReference>
<reference evidence="18" key="1">
    <citation type="journal article" date="2016" name="Nature">
        <title>Genome evolution in the allotetraploid frog Xenopus laevis.</title>
        <authorList>
            <person name="Session A.M."/>
            <person name="Uno Y."/>
            <person name="Kwon T."/>
            <person name="Chapman J.A."/>
            <person name="Toyoda A."/>
            <person name="Takahashi S."/>
            <person name="Fukui A."/>
            <person name="Hikosaka A."/>
            <person name="Suzuki A."/>
            <person name="Kondo M."/>
            <person name="van Heeringen S.J."/>
            <person name="Quigley I."/>
            <person name="Heinz S."/>
            <person name="Ogino H."/>
            <person name="Ochi H."/>
            <person name="Hellsten U."/>
            <person name="Lyons J.B."/>
            <person name="Simakov O."/>
            <person name="Putnam N."/>
            <person name="Stites J."/>
            <person name="Kuroki Y."/>
            <person name="Tanaka T."/>
            <person name="Michiue T."/>
            <person name="Watanabe M."/>
            <person name="Bogdanovic O."/>
            <person name="Lister R."/>
            <person name="Georgiou G."/>
            <person name="Paranjpe S.S."/>
            <person name="van Kruijsbergen I."/>
            <person name="Shu S."/>
            <person name="Carlson J."/>
            <person name="Kinoshita T."/>
            <person name="Ohta Y."/>
            <person name="Mawaribuchi S."/>
            <person name="Jenkins J."/>
            <person name="Grimwood J."/>
            <person name="Schmutz J."/>
            <person name="Mitros T."/>
            <person name="Mozaffari S.V."/>
            <person name="Suzuki Y."/>
            <person name="Haramoto Y."/>
            <person name="Yamamoto T.S."/>
            <person name="Takagi C."/>
            <person name="Heald R."/>
            <person name="Miller K."/>
            <person name="Haudenschild C."/>
            <person name="Kitzman J."/>
            <person name="Nakayama T."/>
            <person name="Izutsu Y."/>
            <person name="Robert J."/>
            <person name="Fortriede J."/>
            <person name="Burns K."/>
            <person name="Lotay V."/>
            <person name="Karimi K."/>
            <person name="Yasuoka Y."/>
            <person name="Dichmann D.S."/>
            <person name="Flajnik M.F."/>
            <person name="Houston D.W."/>
            <person name="Shendure J."/>
            <person name="DuPasquier L."/>
            <person name="Vize P.D."/>
            <person name="Zorn A.M."/>
            <person name="Ito M."/>
            <person name="Marcotte E.M."/>
            <person name="Wallingford J.B."/>
            <person name="Ito Y."/>
            <person name="Asashima M."/>
            <person name="Ueno N."/>
            <person name="Matsuda Y."/>
            <person name="Veenstra G.J."/>
            <person name="Fujiyama A."/>
            <person name="Harland R.M."/>
            <person name="Taira M."/>
            <person name="Rokhsar D.S."/>
        </authorList>
    </citation>
    <scope>NUCLEOTIDE SEQUENCE [LARGE SCALE GENOMIC DNA]</scope>
    <source>
        <strain evidence="18">J</strain>
    </source>
</reference>
<dbReference type="InterPro" id="IPR036179">
    <property type="entry name" value="Ig-like_dom_sf"/>
</dbReference>
<dbReference type="InterPro" id="IPR003598">
    <property type="entry name" value="Ig_sub2"/>
</dbReference>
<dbReference type="GO" id="GO:0004908">
    <property type="term" value="F:interleukin-1 receptor activity"/>
    <property type="evidence" value="ECO:0007669"/>
    <property type="project" value="InterPro"/>
</dbReference>
<evidence type="ECO:0000256" key="4">
    <source>
        <dbReference type="ARBA" id="ARBA00022729"/>
    </source>
</evidence>
<feature type="domain" description="Ig-like" evidence="16">
    <location>
        <begin position="110"/>
        <end position="167"/>
    </location>
</feature>